<gene>
    <name evidence="2" type="primary">LOC105120043</name>
</gene>
<sequence>MKMYMVARRLSDGSTTSQFPASLRYGNWFRAYSTAFREERDTFGPILVPADKLWGAQTQRSLQNFDIGASAIECRNQSFEPLASARNAQLR</sequence>
<dbReference type="GO" id="GO:0006106">
    <property type="term" value="P:fumarate metabolic process"/>
    <property type="evidence" value="ECO:0007669"/>
    <property type="project" value="InterPro"/>
</dbReference>
<reference evidence="2" key="1">
    <citation type="submission" date="2025-08" db="UniProtKB">
        <authorList>
            <consortium name="RefSeq"/>
        </authorList>
    </citation>
    <scope>IDENTIFICATION</scope>
</reference>
<dbReference type="Gene3D" id="1.10.275.10">
    <property type="entry name" value="Fumarase/aspartase (N-terminal domain)"/>
    <property type="match status" value="1"/>
</dbReference>
<dbReference type="InterPro" id="IPR005677">
    <property type="entry name" value="Fum_hydII"/>
</dbReference>
<dbReference type="GO" id="GO:0004333">
    <property type="term" value="F:fumarate hydratase activity"/>
    <property type="evidence" value="ECO:0007669"/>
    <property type="project" value="InterPro"/>
</dbReference>
<protein>
    <submittedName>
        <fullName evidence="2">Fumarate hydratase 1, mitochondrial-like</fullName>
    </submittedName>
</protein>
<dbReference type="GO" id="GO:0006108">
    <property type="term" value="P:malate metabolic process"/>
    <property type="evidence" value="ECO:0007669"/>
    <property type="project" value="TreeGrafter"/>
</dbReference>
<dbReference type="AlphaFoldDB" id="A0AAJ6TTB3"/>
<name>A0AAJ6TTB3_POPEU</name>
<dbReference type="PANTHER" id="PTHR11444:SF1">
    <property type="entry name" value="FUMARATE HYDRATASE, MITOCHONDRIAL"/>
    <property type="match status" value="1"/>
</dbReference>
<dbReference type="InterPro" id="IPR024083">
    <property type="entry name" value="Fumarase/histidase_N"/>
</dbReference>
<dbReference type="GO" id="GO:0006099">
    <property type="term" value="P:tricarboxylic acid cycle"/>
    <property type="evidence" value="ECO:0007669"/>
    <property type="project" value="TreeGrafter"/>
</dbReference>
<keyword evidence="1" id="KW-1185">Reference proteome</keyword>
<dbReference type="SUPFAM" id="SSF48557">
    <property type="entry name" value="L-aspartase-like"/>
    <property type="match status" value="1"/>
</dbReference>
<dbReference type="KEGG" id="peu:105120043"/>
<dbReference type="GeneID" id="105120043"/>
<evidence type="ECO:0000313" key="1">
    <source>
        <dbReference type="Proteomes" id="UP000694918"/>
    </source>
</evidence>
<dbReference type="InterPro" id="IPR008948">
    <property type="entry name" value="L-Aspartase-like"/>
</dbReference>
<organism evidence="1 2">
    <name type="scientific">Populus euphratica</name>
    <name type="common">Euphrates poplar</name>
    <dbReference type="NCBI Taxonomy" id="75702"/>
    <lineage>
        <taxon>Eukaryota</taxon>
        <taxon>Viridiplantae</taxon>
        <taxon>Streptophyta</taxon>
        <taxon>Embryophyta</taxon>
        <taxon>Tracheophyta</taxon>
        <taxon>Spermatophyta</taxon>
        <taxon>Magnoliopsida</taxon>
        <taxon>eudicotyledons</taxon>
        <taxon>Gunneridae</taxon>
        <taxon>Pentapetalae</taxon>
        <taxon>rosids</taxon>
        <taxon>fabids</taxon>
        <taxon>Malpighiales</taxon>
        <taxon>Salicaceae</taxon>
        <taxon>Saliceae</taxon>
        <taxon>Populus</taxon>
    </lineage>
</organism>
<dbReference type="RefSeq" id="XP_011016529.1">
    <property type="nucleotide sequence ID" value="XM_011018227.1"/>
</dbReference>
<dbReference type="PANTHER" id="PTHR11444">
    <property type="entry name" value="ASPARTATEAMMONIA/ARGININOSUCCINATE/ADENYLOSUCCINATE LYASE"/>
    <property type="match status" value="1"/>
</dbReference>
<accession>A0AAJ6TTB3</accession>
<evidence type="ECO:0000313" key="2">
    <source>
        <dbReference type="RefSeq" id="XP_011016529.1"/>
    </source>
</evidence>
<proteinExistence type="predicted"/>
<dbReference type="GO" id="GO:0005739">
    <property type="term" value="C:mitochondrion"/>
    <property type="evidence" value="ECO:0007669"/>
    <property type="project" value="TreeGrafter"/>
</dbReference>
<dbReference type="Proteomes" id="UP000694918">
    <property type="component" value="Unplaced"/>
</dbReference>